<organism evidence="1">
    <name type="scientific">Streptococcus mutans</name>
    <dbReference type="NCBI Taxonomy" id="1309"/>
    <lineage>
        <taxon>Bacteria</taxon>
        <taxon>Bacillati</taxon>
        <taxon>Bacillota</taxon>
        <taxon>Bacilli</taxon>
        <taxon>Lactobacillales</taxon>
        <taxon>Streptococcaceae</taxon>
        <taxon>Streptococcus</taxon>
    </lineage>
</organism>
<dbReference type="AlphaFoldDB" id="Q5TLL0"/>
<dbReference type="EMBL" id="AB179778">
    <property type="protein sequence ID" value="BAD72777.1"/>
    <property type="molecule type" value="Genomic_DNA"/>
</dbReference>
<accession>Q5TLL0</accession>
<reference evidence="1" key="1">
    <citation type="journal article" date="2005" name="Antimicrob. Agents Chemother.">
        <title>Genetic analysis of a unique bacteriocin, Smb, produced by Streptococcus mutans GS5.</title>
        <authorList>
            <person name="Yonezawa H."/>
            <person name="Kuramitsu H.K."/>
        </authorList>
    </citation>
    <scope>NUCLEOTIDE SEQUENCE</scope>
</reference>
<dbReference type="GO" id="GO:0050830">
    <property type="term" value="P:defense response to Gram-positive bacterium"/>
    <property type="evidence" value="ECO:0007669"/>
    <property type="project" value="InterPro"/>
</dbReference>
<gene>
    <name evidence="1" type="primary">smbB</name>
</gene>
<dbReference type="NCBIfam" id="NF000539">
    <property type="entry name" value="plantaricin"/>
    <property type="match status" value="1"/>
</dbReference>
<protein>
    <submittedName>
        <fullName evidence="1">SmbB</fullName>
    </submittedName>
</protein>
<proteinExistence type="predicted"/>
<evidence type="ECO:0000313" key="1">
    <source>
        <dbReference type="EMBL" id="BAD72777.1"/>
    </source>
</evidence>
<dbReference type="InterPro" id="IPR029243">
    <property type="entry name" value="Lantibiotic_alpha"/>
</dbReference>
<name>Q5TLL0_STRMG</name>
<sequence>MKEIQKAGLQEELSILMDDANNLEQLTAGIGTTVVNSTFSIVLGNKGYICTVTVECMRNCSK</sequence>
<dbReference type="Pfam" id="PF14867">
    <property type="entry name" value="Lantibiotic_a"/>
    <property type="match status" value="1"/>
</dbReference>
<dbReference type="RefSeq" id="WP_002268652.1">
    <property type="nucleotide sequence ID" value="NZ_CP044493.1"/>
</dbReference>